<protein>
    <recommendedName>
        <fullName evidence="3">HAD superfamily, subfamily IIIB (Acid phosphatase)</fullName>
    </recommendedName>
</protein>
<reference evidence="2" key="1">
    <citation type="journal article" date="2019" name="Int. J. Syst. Evol. Microbiol.">
        <title>The Global Catalogue of Microorganisms (GCM) 10K type strain sequencing project: providing services to taxonomists for standard genome sequencing and annotation.</title>
        <authorList>
            <consortium name="The Broad Institute Genomics Platform"/>
            <consortium name="The Broad Institute Genome Sequencing Center for Infectious Disease"/>
            <person name="Wu L."/>
            <person name="Ma J."/>
        </authorList>
    </citation>
    <scope>NUCLEOTIDE SEQUENCE [LARGE SCALE GENOMIC DNA]</scope>
    <source>
        <strain evidence="2">JCM 17917</strain>
    </source>
</reference>
<dbReference type="EMBL" id="BAABGX010000001">
    <property type="protein sequence ID" value="GAA4297220.1"/>
    <property type="molecule type" value="Genomic_DNA"/>
</dbReference>
<name>A0ABP8F7S2_9BACT</name>
<dbReference type="Gene3D" id="3.40.50.1000">
    <property type="entry name" value="HAD superfamily/HAD-like"/>
    <property type="match status" value="1"/>
</dbReference>
<dbReference type="InterPro" id="IPR036412">
    <property type="entry name" value="HAD-like_sf"/>
</dbReference>
<accession>A0ABP8F7S2</accession>
<evidence type="ECO:0008006" key="3">
    <source>
        <dbReference type="Google" id="ProtNLM"/>
    </source>
</evidence>
<keyword evidence="2" id="KW-1185">Reference proteome</keyword>
<organism evidence="1 2">
    <name type="scientific">Nibribacter koreensis</name>
    <dbReference type="NCBI Taxonomy" id="1084519"/>
    <lineage>
        <taxon>Bacteria</taxon>
        <taxon>Pseudomonadati</taxon>
        <taxon>Bacteroidota</taxon>
        <taxon>Cytophagia</taxon>
        <taxon>Cytophagales</taxon>
        <taxon>Hymenobacteraceae</taxon>
        <taxon>Nibribacter</taxon>
    </lineage>
</organism>
<evidence type="ECO:0000313" key="1">
    <source>
        <dbReference type="EMBL" id="GAA4297220.1"/>
    </source>
</evidence>
<dbReference type="Proteomes" id="UP001501844">
    <property type="component" value="Unassembled WGS sequence"/>
</dbReference>
<dbReference type="RefSeq" id="WP_345161917.1">
    <property type="nucleotide sequence ID" value="NZ_BAABGX010000001.1"/>
</dbReference>
<evidence type="ECO:0000313" key="2">
    <source>
        <dbReference type="Proteomes" id="UP001501844"/>
    </source>
</evidence>
<dbReference type="SUPFAM" id="SSF56784">
    <property type="entry name" value="HAD-like"/>
    <property type="match status" value="1"/>
</dbReference>
<dbReference type="InterPro" id="IPR023214">
    <property type="entry name" value="HAD_sf"/>
</dbReference>
<comment type="caution">
    <text evidence="1">The sequence shown here is derived from an EMBL/GenBank/DDBJ whole genome shotgun (WGS) entry which is preliminary data.</text>
</comment>
<sequence>MTISFDLDDTIIPGTKRFPTERQNLIQRGFGLEKIREGTVQLLKDLKSEGHQILVYTTSYRSASYIRWLFFSYGIWLDGIINQRRHELILLTDGKLYSKYPPAFGIDVHIDDSIGVEMEGQRFGFKTIIVAENDMQWQDTVRDSLIALSIQT</sequence>
<proteinExistence type="predicted"/>
<gene>
    <name evidence="1" type="ORF">GCM10023183_04580</name>
</gene>